<evidence type="ECO:0000313" key="4">
    <source>
        <dbReference type="Proteomes" id="UP001589775"/>
    </source>
</evidence>
<evidence type="ECO:0000256" key="1">
    <source>
        <dbReference type="ARBA" id="ARBA00006336"/>
    </source>
</evidence>
<organism evidence="3 4">
    <name type="scientific">Rhodopseudomonas telluris</name>
    <dbReference type="NCBI Taxonomy" id="644215"/>
    <lineage>
        <taxon>Bacteria</taxon>
        <taxon>Pseudomonadati</taxon>
        <taxon>Pseudomonadota</taxon>
        <taxon>Alphaproteobacteria</taxon>
        <taxon>Hyphomicrobiales</taxon>
        <taxon>Nitrobacteraceae</taxon>
        <taxon>Rhodopseudomonas</taxon>
    </lineage>
</organism>
<sequence length="290" mass="31047">MSLATHLVVIDPQNDFMDIRAGEGDPVGLALPDGTRFRSTLPVPGALADMARVAAMIERLGGRLGRIHVTLDSHRVIDVAHPAFWRDAAGAAPPPFTLITHGDVDSGAWSPRRPEWRPRMLDYTAELERAGKFVLMVWPEHCLVGSWGHNVADTLRGALAAWERAHGVPTDFVAKGLNTFTEHYGALLAEVPDPADPATQLNRGLVAALQQADIIAVAGEASSHCVAATVRQLVDHIGEPHVSKIHLLTDCMSPVPPSPGSPDFPAIAEQFLADMAARGLVLTTSEAFLS</sequence>
<dbReference type="SUPFAM" id="SSF52499">
    <property type="entry name" value="Isochorismatase-like hydrolases"/>
    <property type="match status" value="1"/>
</dbReference>
<dbReference type="EMBL" id="JBHLWM010000011">
    <property type="protein sequence ID" value="MFC0243473.1"/>
    <property type="molecule type" value="Genomic_DNA"/>
</dbReference>
<dbReference type="Gene3D" id="3.40.50.850">
    <property type="entry name" value="Isochorismatase-like"/>
    <property type="match status" value="1"/>
</dbReference>
<evidence type="ECO:0008006" key="5">
    <source>
        <dbReference type="Google" id="ProtNLM"/>
    </source>
</evidence>
<gene>
    <name evidence="3" type="ORF">ACFFJ6_23520</name>
</gene>
<dbReference type="PANTHER" id="PTHR11080">
    <property type="entry name" value="PYRAZINAMIDASE/NICOTINAMIDASE"/>
    <property type="match status" value="1"/>
</dbReference>
<dbReference type="Proteomes" id="UP001589775">
    <property type="component" value="Unassembled WGS sequence"/>
</dbReference>
<dbReference type="PANTHER" id="PTHR11080:SF2">
    <property type="entry name" value="LD05707P"/>
    <property type="match status" value="1"/>
</dbReference>
<name>A0ABV6EZ27_9BRAD</name>
<evidence type="ECO:0000313" key="3">
    <source>
        <dbReference type="EMBL" id="MFC0243473.1"/>
    </source>
</evidence>
<evidence type="ECO:0000256" key="2">
    <source>
        <dbReference type="ARBA" id="ARBA00022801"/>
    </source>
</evidence>
<keyword evidence="4" id="KW-1185">Reference proteome</keyword>
<reference evidence="3 4" key="1">
    <citation type="submission" date="2024-09" db="EMBL/GenBank/DDBJ databases">
        <authorList>
            <person name="Sun Q."/>
            <person name="Mori K."/>
        </authorList>
    </citation>
    <scope>NUCLEOTIDE SEQUENCE [LARGE SCALE GENOMIC DNA]</scope>
    <source>
        <strain evidence="3 4">KCTC 23279</strain>
    </source>
</reference>
<protein>
    <recommendedName>
        <fullName evidence="5">Isochorismatase hydrolase</fullName>
    </recommendedName>
</protein>
<comment type="caution">
    <text evidence="3">The sequence shown here is derived from an EMBL/GenBank/DDBJ whole genome shotgun (WGS) entry which is preliminary data.</text>
</comment>
<comment type="similarity">
    <text evidence="1">Belongs to the isochorismatase family.</text>
</comment>
<dbReference type="RefSeq" id="WP_378392511.1">
    <property type="nucleotide sequence ID" value="NZ_JBHLWM010000011.1"/>
</dbReference>
<accession>A0ABV6EZ27</accession>
<dbReference type="InterPro" id="IPR052347">
    <property type="entry name" value="Isochorismatase_Nicotinamidase"/>
</dbReference>
<dbReference type="InterPro" id="IPR036380">
    <property type="entry name" value="Isochorismatase-like_sf"/>
</dbReference>
<keyword evidence="2" id="KW-0378">Hydrolase</keyword>
<proteinExistence type="inferred from homology"/>